<keyword evidence="5 6" id="KW-0472">Membrane</keyword>
<keyword evidence="8" id="KW-1185">Reference proteome</keyword>
<proteinExistence type="predicted"/>
<dbReference type="OrthoDB" id="433512at2759"/>
<dbReference type="InterPro" id="IPR020846">
    <property type="entry name" value="MFS_dom"/>
</dbReference>
<evidence type="ECO:0000256" key="3">
    <source>
        <dbReference type="ARBA" id="ARBA00022692"/>
    </source>
</evidence>
<evidence type="ECO:0000256" key="5">
    <source>
        <dbReference type="ARBA" id="ARBA00023136"/>
    </source>
</evidence>
<dbReference type="InParanoid" id="A0A2I4CLT2"/>
<dbReference type="InterPro" id="IPR011701">
    <property type="entry name" value="MFS"/>
</dbReference>
<dbReference type="SUPFAM" id="SSF103473">
    <property type="entry name" value="MFS general substrate transporter"/>
    <property type="match status" value="1"/>
</dbReference>
<dbReference type="RefSeq" id="XP_013880938.1">
    <property type="nucleotide sequence ID" value="XM_014025484.1"/>
</dbReference>
<dbReference type="KEGG" id="alim:106529949"/>
<dbReference type="STRING" id="52670.A0A2I4CLT2"/>
<reference evidence="9" key="1">
    <citation type="submission" date="2025-08" db="UniProtKB">
        <authorList>
            <consortium name="RefSeq"/>
        </authorList>
    </citation>
    <scope>IDENTIFICATION</scope>
    <source>
        <strain evidence="9">Quisiro</strain>
        <tissue evidence="9">Liver</tissue>
    </source>
</reference>
<dbReference type="Gene3D" id="1.20.1250.20">
    <property type="entry name" value="MFS general substrate transporter like domains"/>
    <property type="match status" value="1"/>
</dbReference>
<dbReference type="AlphaFoldDB" id="A0A2I4CLT2"/>
<dbReference type="PANTHER" id="PTHR23511">
    <property type="entry name" value="SYNAPTIC VESICLE GLYCOPROTEIN 2"/>
    <property type="match status" value="1"/>
</dbReference>
<dbReference type="PANTHER" id="PTHR23511:SF11">
    <property type="entry name" value="SYNAPTIC VESICLE GLYCOPROTEIN 2A"/>
    <property type="match status" value="1"/>
</dbReference>
<feature type="transmembrane region" description="Helical" evidence="6">
    <location>
        <begin position="110"/>
        <end position="127"/>
    </location>
</feature>
<evidence type="ECO:0000256" key="1">
    <source>
        <dbReference type="ARBA" id="ARBA00004141"/>
    </source>
</evidence>
<evidence type="ECO:0000256" key="2">
    <source>
        <dbReference type="ARBA" id="ARBA00022448"/>
    </source>
</evidence>
<feature type="transmembrane region" description="Helical" evidence="6">
    <location>
        <begin position="52"/>
        <end position="76"/>
    </location>
</feature>
<dbReference type="GO" id="GO:0043005">
    <property type="term" value="C:neuron projection"/>
    <property type="evidence" value="ECO:0007669"/>
    <property type="project" value="TreeGrafter"/>
</dbReference>
<evidence type="ECO:0000256" key="6">
    <source>
        <dbReference type="SAM" id="Phobius"/>
    </source>
</evidence>
<keyword evidence="3 6" id="KW-0812">Transmembrane</keyword>
<dbReference type="PROSITE" id="PS50850">
    <property type="entry name" value="MFS"/>
    <property type="match status" value="1"/>
</dbReference>
<dbReference type="Pfam" id="PF07690">
    <property type="entry name" value="MFS_1"/>
    <property type="match status" value="1"/>
</dbReference>
<evidence type="ECO:0000256" key="4">
    <source>
        <dbReference type="ARBA" id="ARBA00022989"/>
    </source>
</evidence>
<sequence>MSCDQRYPFPQVFLVDEGAGPRHSAQTPNLVPCWSFPPAAQTMKSRGKSRGCMGVSPSLVMLVLMLFLLVFAALGLEAWQILQIQKRIKDMPAEKLQLEPGTDFTAPHKQIGLIVYLGMMVGAFVWGGLADRIGRRQTLLISLSINSVFAFFSSFVQGYSSFLFCRLASGVG</sequence>
<feature type="transmembrane region" description="Helical" evidence="6">
    <location>
        <begin position="139"/>
        <end position="159"/>
    </location>
</feature>
<dbReference type="InterPro" id="IPR036259">
    <property type="entry name" value="MFS_trans_sf"/>
</dbReference>
<evidence type="ECO:0000313" key="9">
    <source>
        <dbReference type="RefSeq" id="XP_013880938.1"/>
    </source>
</evidence>
<protein>
    <submittedName>
        <fullName evidence="9">Synaptic vesicle 2-related protein</fullName>
    </submittedName>
</protein>
<dbReference type="Proteomes" id="UP000192220">
    <property type="component" value="Unplaced"/>
</dbReference>
<feature type="domain" description="Major facilitator superfamily (MFS) profile" evidence="7">
    <location>
        <begin position="58"/>
        <end position="172"/>
    </location>
</feature>
<name>A0A2I4CLT2_AUSLI</name>
<dbReference type="GO" id="GO:0030672">
    <property type="term" value="C:synaptic vesicle membrane"/>
    <property type="evidence" value="ECO:0007669"/>
    <property type="project" value="TreeGrafter"/>
</dbReference>
<organism evidence="8 9">
    <name type="scientific">Austrofundulus limnaeus</name>
    <name type="common">Annual killifish</name>
    <dbReference type="NCBI Taxonomy" id="52670"/>
    <lineage>
        <taxon>Eukaryota</taxon>
        <taxon>Metazoa</taxon>
        <taxon>Chordata</taxon>
        <taxon>Craniata</taxon>
        <taxon>Vertebrata</taxon>
        <taxon>Euteleostomi</taxon>
        <taxon>Actinopterygii</taxon>
        <taxon>Neopterygii</taxon>
        <taxon>Teleostei</taxon>
        <taxon>Neoteleostei</taxon>
        <taxon>Acanthomorphata</taxon>
        <taxon>Ovalentaria</taxon>
        <taxon>Atherinomorphae</taxon>
        <taxon>Cyprinodontiformes</taxon>
        <taxon>Rivulidae</taxon>
        <taxon>Austrofundulus</taxon>
    </lineage>
</organism>
<comment type="subcellular location">
    <subcellularLocation>
        <location evidence="1">Membrane</location>
        <topology evidence="1">Multi-pass membrane protein</topology>
    </subcellularLocation>
</comment>
<evidence type="ECO:0000313" key="8">
    <source>
        <dbReference type="Proteomes" id="UP000192220"/>
    </source>
</evidence>
<accession>A0A2I4CLT2</accession>
<dbReference type="GO" id="GO:0022857">
    <property type="term" value="F:transmembrane transporter activity"/>
    <property type="evidence" value="ECO:0007669"/>
    <property type="project" value="InterPro"/>
</dbReference>
<keyword evidence="4 6" id="KW-1133">Transmembrane helix</keyword>
<gene>
    <name evidence="9" type="primary">LOC106529949</name>
</gene>
<keyword evidence="2" id="KW-0813">Transport</keyword>
<evidence type="ECO:0000259" key="7">
    <source>
        <dbReference type="PROSITE" id="PS50850"/>
    </source>
</evidence>